<dbReference type="InterPro" id="IPR050164">
    <property type="entry name" value="Peptidase_C19"/>
</dbReference>
<dbReference type="OrthoDB" id="27652at2759"/>
<dbReference type="InterPro" id="IPR028889">
    <property type="entry name" value="USP"/>
</dbReference>
<evidence type="ECO:0000256" key="1">
    <source>
        <dbReference type="ARBA" id="ARBA00000707"/>
    </source>
</evidence>
<feature type="domain" description="USP" evidence="7">
    <location>
        <begin position="71"/>
        <end position="578"/>
    </location>
</feature>
<comment type="caution">
    <text evidence="8">The sequence shown here is derived from an EMBL/GenBank/DDBJ whole genome shotgun (WGS) entry which is preliminary data.</text>
</comment>
<dbReference type="AlphaFoldDB" id="A0A8H3TTR9"/>
<dbReference type="CDD" id="cd02257">
    <property type="entry name" value="Peptidase_C19"/>
    <property type="match status" value="1"/>
</dbReference>
<keyword evidence="4" id="KW-0645">Protease</keyword>
<evidence type="ECO:0000256" key="5">
    <source>
        <dbReference type="ARBA" id="ARBA00022801"/>
    </source>
</evidence>
<dbReference type="EC" id="3.4.19.12" evidence="3"/>
<feature type="compositionally biased region" description="Polar residues" evidence="6">
    <location>
        <begin position="860"/>
        <end position="915"/>
    </location>
</feature>
<dbReference type="Gene3D" id="3.90.70.10">
    <property type="entry name" value="Cysteine proteinases"/>
    <property type="match status" value="2"/>
</dbReference>
<feature type="compositionally biased region" description="Polar residues" evidence="6">
    <location>
        <begin position="12"/>
        <end position="34"/>
    </location>
</feature>
<dbReference type="InterPro" id="IPR001394">
    <property type="entry name" value="Peptidase_C19_UCH"/>
</dbReference>
<dbReference type="PROSITE" id="PS00973">
    <property type="entry name" value="USP_2"/>
    <property type="match status" value="1"/>
</dbReference>
<evidence type="ECO:0000256" key="4">
    <source>
        <dbReference type="ARBA" id="ARBA00022670"/>
    </source>
</evidence>
<feature type="compositionally biased region" description="Pro residues" evidence="6">
    <location>
        <begin position="261"/>
        <end position="275"/>
    </location>
</feature>
<feature type="compositionally biased region" description="Basic and acidic residues" evidence="6">
    <location>
        <begin position="960"/>
        <end position="969"/>
    </location>
</feature>
<feature type="region of interest" description="Disordered" evidence="6">
    <location>
        <begin position="256"/>
        <end position="313"/>
    </location>
</feature>
<dbReference type="GO" id="GO:0006508">
    <property type="term" value="P:proteolysis"/>
    <property type="evidence" value="ECO:0007669"/>
    <property type="project" value="UniProtKB-KW"/>
</dbReference>
<name>A0A8H3TTR9_9TREE</name>
<feature type="region of interest" description="Disordered" evidence="6">
    <location>
        <begin position="1"/>
        <end position="61"/>
    </location>
</feature>
<keyword evidence="9" id="KW-1185">Reference proteome</keyword>
<feature type="compositionally biased region" description="Polar residues" evidence="6">
    <location>
        <begin position="773"/>
        <end position="789"/>
    </location>
</feature>
<dbReference type="GO" id="GO:0016579">
    <property type="term" value="P:protein deubiquitination"/>
    <property type="evidence" value="ECO:0007669"/>
    <property type="project" value="InterPro"/>
</dbReference>
<dbReference type="InterPro" id="IPR038765">
    <property type="entry name" value="Papain-like_cys_pep_sf"/>
</dbReference>
<evidence type="ECO:0000259" key="7">
    <source>
        <dbReference type="PROSITE" id="PS50235"/>
    </source>
</evidence>
<sequence>MSSRRMWGFKSPANSSAPSSGISPGVQSATSPQGRPSALPTKAGPLDVSSKQDEDEDDDDELLDGREEKYFGLENFGNTCYANSVIQVLYHCDPFRQFANAYPNITLPTIPIGPSPTELIELNRKHAQELLEAENGTQANVGTGSSDPKDNGFQSPASAKNRWSMAMRTRSMSTGVAPGTSVPGTLPKLQTNMAPVHERNSTVASPPTSPTVARNAGRSLQQKTESSEQPLQVNTDPNAPTPSMLSTIQSVFQYISTSDSHPPPPPKEETAPPPGTGTSGGSTLINPHKPNQQTVRGGGPHGAGTLGKGVARPEELVKTAKRENEMFRGAQHQDAHEFLMWVLNQVSSDVEQLETRMAKDPDLAGKFALNGGVQKKRAKGKTFVQSLFEGTMTNEIKCLTCETVTSRDEAFLDLSLDIEQNSSVSSCLRQFSASEMLDGKNKFSCETCCGLQEAERSVKIKRAPNILALHLKRFKYIWNDNGVFMRKLSYRINFGSQLKLFNMSEDSETPDRLYELIAVLVHIGGGTNQGHYVAAVKSKGQWMLCDDENVEPIQEADLVRYFGEYQAGAGYVLFYQAADIDLASLGLATPEPAKAAAPAAQPTSVPFSVQAPTAVQAPVVSNPFQAPVQPSVRLPAQASVSAAPVPAPVAIADPIPVQATVPSSATPGFDPLSPTFSQVGPILDIDPTENAMSPQQQVLAALSDYRSGEYETQTPESMTPPMSSPGFENDHLGRPRTSSSASALAPGAIRIGADRFRSSSPPSSAMGGYTPARESSVSSAGKGNKTGNWLSRRTSNRDDDKDKSKRSVYESSRPSTSRTESSSQMVGYGLNGGANDFKASERRPTDPPSPANGLGLTVPRASNGNHSNGTTPASRSRSQTVDTSTSGLTTPSRDMSGSFVSYESSTTGSVPNSAPVSRGPALAYQQHASTSPTPHSSSSPTLNKSGSASTSPFGGLGLGKKKEDKEKPRTPSGGGGMLKRSLSGVSMKPMLSRSSSSVLKNMMGIGKKERDNTLESVSERR</sequence>
<evidence type="ECO:0000313" key="8">
    <source>
        <dbReference type="EMBL" id="GHJ86733.1"/>
    </source>
</evidence>
<feature type="compositionally biased region" description="Polar residues" evidence="6">
    <location>
        <begin position="135"/>
        <end position="158"/>
    </location>
</feature>
<dbReference type="PANTHER" id="PTHR24006:SF733">
    <property type="entry name" value="RE52890P"/>
    <property type="match status" value="1"/>
</dbReference>
<feature type="compositionally biased region" description="Low complexity" evidence="6">
    <location>
        <begin position="929"/>
        <end position="941"/>
    </location>
</feature>
<feature type="compositionally biased region" description="Basic and acidic residues" evidence="6">
    <location>
        <begin position="795"/>
        <end position="808"/>
    </location>
</feature>
<dbReference type="GO" id="GO:0005829">
    <property type="term" value="C:cytosol"/>
    <property type="evidence" value="ECO:0007669"/>
    <property type="project" value="TreeGrafter"/>
</dbReference>
<accession>A0A8H3TTR9</accession>
<protein>
    <recommendedName>
        <fullName evidence="3">ubiquitinyl hydrolase 1</fullName>
        <ecNumber evidence="3">3.4.19.12</ecNumber>
    </recommendedName>
</protein>
<feature type="compositionally biased region" description="Basic and acidic residues" evidence="6">
    <location>
        <begin position="1006"/>
        <end position="1021"/>
    </location>
</feature>
<feature type="compositionally biased region" description="Polar residues" evidence="6">
    <location>
        <begin position="942"/>
        <end position="952"/>
    </location>
</feature>
<dbReference type="PROSITE" id="PS00972">
    <property type="entry name" value="USP_1"/>
    <property type="match status" value="1"/>
</dbReference>
<dbReference type="GO" id="GO:0004843">
    <property type="term" value="F:cysteine-type deubiquitinase activity"/>
    <property type="evidence" value="ECO:0007669"/>
    <property type="project" value="UniProtKB-EC"/>
</dbReference>
<evidence type="ECO:0000313" key="9">
    <source>
        <dbReference type="Proteomes" id="UP000620104"/>
    </source>
</evidence>
<gene>
    <name evidence="8" type="ORF">NliqN6_3135</name>
</gene>
<keyword evidence="5" id="KW-0378">Hydrolase</keyword>
<comment type="catalytic activity">
    <reaction evidence="1">
        <text>Thiol-dependent hydrolysis of ester, thioester, amide, peptide and isopeptide bonds formed by the C-terminal Gly of ubiquitin (a 76-residue protein attached to proteins as an intracellular targeting signal).</text>
        <dbReference type="EC" id="3.4.19.12"/>
    </reaction>
</comment>
<dbReference type="PROSITE" id="PS50235">
    <property type="entry name" value="USP_3"/>
    <property type="match status" value="1"/>
</dbReference>
<dbReference type="Pfam" id="PF00443">
    <property type="entry name" value="UCH"/>
    <property type="match status" value="2"/>
</dbReference>
<proteinExistence type="inferred from homology"/>
<dbReference type="InterPro" id="IPR018200">
    <property type="entry name" value="USP_CS"/>
</dbReference>
<feature type="compositionally biased region" description="Low complexity" evidence="6">
    <location>
        <begin position="985"/>
        <end position="1000"/>
    </location>
</feature>
<feature type="compositionally biased region" description="Gly residues" evidence="6">
    <location>
        <begin position="296"/>
        <end position="307"/>
    </location>
</feature>
<comment type="similarity">
    <text evidence="2">Belongs to the peptidase C19 family.</text>
</comment>
<evidence type="ECO:0000256" key="6">
    <source>
        <dbReference type="SAM" id="MobiDB-lite"/>
    </source>
</evidence>
<feature type="region of interest" description="Disordered" evidence="6">
    <location>
        <begin position="135"/>
        <end position="160"/>
    </location>
</feature>
<evidence type="ECO:0000256" key="2">
    <source>
        <dbReference type="ARBA" id="ARBA00009085"/>
    </source>
</evidence>
<feature type="compositionally biased region" description="Polar residues" evidence="6">
    <location>
        <begin position="201"/>
        <end position="244"/>
    </location>
</feature>
<evidence type="ECO:0000256" key="3">
    <source>
        <dbReference type="ARBA" id="ARBA00012759"/>
    </source>
</evidence>
<dbReference type="EMBL" id="BLZA01000019">
    <property type="protein sequence ID" value="GHJ86733.1"/>
    <property type="molecule type" value="Genomic_DNA"/>
</dbReference>
<organism evidence="8 9">
    <name type="scientific">Naganishia liquefaciens</name>
    <dbReference type="NCBI Taxonomy" id="104408"/>
    <lineage>
        <taxon>Eukaryota</taxon>
        <taxon>Fungi</taxon>
        <taxon>Dikarya</taxon>
        <taxon>Basidiomycota</taxon>
        <taxon>Agaricomycotina</taxon>
        <taxon>Tremellomycetes</taxon>
        <taxon>Filobasidiales</taxon>
        <taxon>Filobasidiaceae</taxon>
        <taxon>Naganishia</taxon>
    </lineage>
</organism>
<feature type="compositionally biased region" description="Low complexity" evidence="6">
    <location>
        <begin position="711"/>
        <end position="725"/>
    </location>
</feature>
<feature type="region of interest" description="Disordered" evidence="6">
    <location>
        <begin position="707"/>
        <end position="1021"/>
    </location>
</feature>
<dbReference type="GO" id="GO:0005634">
    <property type="term" value="C:nucleus"/>
    <property type="evidence" value="ECO:0007669"/>
    <property type="project" value="TreeGrafter"/>
</dbReference>
<dbReference type="SUPFAM" id="SSF54001">
    <property type="entry name" value="Cysteine proteinases"/>
    <property type="match status" value="1"/>
</dbReference>
<dbReference type="PANTHER" id="PTHR24006">
    <property type="entry name" value="UBIQUITIN CARBOXYL-TERMINAL HYDROLASE"/>
    <property type="match status" value="1"/>
</dbReference>
<reference evidence="8" key="1">
    <citation type="submission" date="2020-07" db="EMBL/GenBank/DDBJ databases">
        <title>Draft Genome Sequence of a Deep-Sea Yeast, Naganishia (Cryptococcus) liquefaciens strain N6.</title>
        <authorList>
            <person name="Han Y.W."/>
            <person name="Kajitani R."/>
            <person name="Morimoto H."/>
            <person name="Parhat M."/>
            <person name="Tsubouchi H."/>
            <person name="Bakenova O."/>
            <person name="Ogata M."/>
            <person name="Argunhan B."/>
            <person name="Aoki R."/>
            <person name="Kajiwara S."/>
            <person name="Itoh T."/>
            <person name="Iwasaki H."/>
        </authorList>
    </citation>
    <scope>NUCLEOTIDE SEQUENCE</scope>
    <source>
        <strain evidence="8">N6</strain>
    </source>
</reference>
<feature type="region of interest" description="Disordered" evidence="6">
    <location>
        <begin position="198"/>
        <end position="244"/>
    </location>
</feature>
<feature type="compositionally biased region" description="Low complexity" evidence="6">
    <location>
        <begin position="810"/>
        <end position="823"/>
    </location>
</feature>
<dbReference type="Proteomes" id="UP000620104">
    <property type="component" value="Unassembled WGS sequence"/>
</dbReference>